<keyword evidence="1" id="KW-1133">Transmembrane helix</keyword>
<accession>A0A852T321</accession>
<feature type="transmembrane region" description="Helical" evidence="1">
    <location>
        <begin position="245"/>
        <end position="264"/>
    </location>
</feature>
<proteinExistence type="predicted"/>
<name>A0A852T321_9MICO</name>
<keyword evidence="3" id="KW-1185">Reference proteome</keyword>
<feature type="transmembrane region" description="Helical" evidence="1">
    <location>
        <begin position="170"/>
        <end position="192"/>
    </location>
</feature>
<evidence type="ECO:0000256" key="1">
    <source>
        <dbReference type="SAM" id="Phobius"/>
    </source>
</evidence>
<feature type="transmembrane region" description="Helical" evidence="1">
    <location>
        <begin position="132"/>
        <end position="158"/>
    </location>
</feature>
<comment type="caution">
    <text evidence="2">The sequence shown here is derived from an EMBL/GenBank/DDBJ whole genome shotgun (WGS) entry which is preliminary data.</text>
</comment>
<dbReference type="EMBL" id="JACCBJ010000001">
    <property type="protein sequence ID" value="NYD76018.1"/>
    <property type="molecule type" value="Genomic_DNA"/>
</dbReference>
<feature type="transmembrane region" description="Helical" evidence="1">
    <location>
        <begin position="212"/>
        <end position="233"/>
    </location>
</feature>
<dbReference type="Proteomes" id="UP000589620">
    <property type="component" value="Unassembled WGS sequence"/>
</dbReference>
<evidence type="ECO:0000313" key="3">
    <source>
        <dbReference type="Proteomes" id="UP000589620"/>
    </source>
</evidence>
<sequence>MVIIVESAALGLIFGGAAAVSQAILGWLLIASLIAVGAYSLIWDLALRFPSSTRLRDALYPAIRKWVRYGTLLFAEISGAFHGMMPGGRRLLAPSKTTIAKVGGSFVAILFGGFLVMSYGGTGTVLQLGREFALLFAAVILLSCTLPVFATWCALALISDKPNVSASVKAAAEAVGIGLLIGLLCGVAGFWLNMLLFGRPLQDPSVFAFDTIVGTSLFGSMVGFGVAHFQTLLQSARLARNRLSGYSTATAVSIGIAWVTTAWASPRQIAERLLSATTAGISYPEKLVSVEGTDWRTTFLVAHDQIIATIPPTDTFLIFFAAAVVVIMGTALTVDVVAFIRNRRREAVPQLQPFDPAYQDNV</sequence>
<evidence type="ECO:0000313" key="2">
    <source>
        <dbReference type="EMBL" id="NYD76018.1"/>
    </source>
</evidence>
<feature type="transmembrane region" description="Helical" evidence="1">
    <location>
        <begin position="29"/>
        <end position="47"/>
    </location>
</feature>
<feature type="transmembrane region" description="Helical" evidence="1">
    <location>
        <begin position="316"/>
        <end position="340"/>
    </location>
</feature>
<protein>
    <submittedName>
        <fullName evidence="2">Uncharacterized protein</fullName>
    </submittedName>
</protein>
<organism evidence="2 3">
    <name type="scientific">Leifsonia soli</name>
    <dbReference type="NCBI Taxonomy" id="582665"/>
    <lineage>
        <taxon>Bacteria</taxon>
        <taxon>Bacillati</taxon>
        <taxon>Actinomycetota</taxon>
        <taxon>Actinomycetes</taxon>
        <taxon>Micrococcales</taxon>
        <taxon>Microbacteriaceae</taxon>
        <taxon>Leifsonia</taxon>
    </lineage>
</organism>
<keyword evidence="1" id="KW-0812">Transmembrane</keyword>
<dbReference type="AlphaFoldDB" id="A0A852T321"/>
<keyword evidence="1" id="KW-0472">Membrane</keyword>
<reference evidence="2 3" key="1">
    <citation type="submission" date="2020-07" db="EMBL/GenBank/DDBJ databases">
        <title>Sequencing the genomes of 1000 actinobacteria strains.</title>
        <authorList>
            <person name="Klenk H.-P."/>
        </authorList>
    </citation>
    <scope>NUCLEOTIDE SEQUENCE [LARGE SCALE GENOMIC DNA]</scope>
    <source>
        <strain evidence="2 3">DSM 23871</strain>
    </source>
</reference>
<gene>
    <name evidence="2" type="ORF">BJ963_003537</name>
</gene>
<dbReference type="RefSeq" id="WP_179457775.1">
    <property type="nucleotide sequence ID" value="NZ_BAAAPX010000001.1"/>
</dbReference>
<feature type="transmembrane region" description="Helical" evidence="1">
    <location>
        <begin position="99"/>
        <end position="120"/>
    </location>
</feature>